<comment type="subcellular location">
    <subcellularLocation>
        <location evidence="1">Membrane</location>
        <topology evidence="1">Single-pass membrane protein</topology>
    </subcellularLocation>
    <subcellularLocation>
        <location evidence="14">Plastid</location>
        <location evidence="14">Chloroplast thylakoid membrane</location>
        <topology evidence="14">Single-pass membrane protein</topology>
    </subcellularLocation>
</comment>
<keyword evidence="6 14" id="KW-0812">Transmembrane</keyword>
<dbReference type="SUPFAM" id="SSF161045">
    <property type="entry name" value="Cytochrome b559 subunits"/>
    <property type="match status" value="2"/>
</dbReference>
<evidence type="ECO:0000256" key="11">
    <source>
        <dbReference type="ARBA" id="ARBA00023136"/>
    </source>
</evidence>
<dbReference type="InterPro" id="IPR006216">
    <property type="entry name" value="PSII_cyt_b559_CS"/>
</dbReference>
<dbReference type="EMBL" id="JAATIP010000003">
    <property type="protein sequence ID" value="KAF4396250.1"/>
    <property type="molecule type" value="Genomic_DNA"/>
</dbReference>
<evidence type="ECO:0000256" key="3">
    <source>
        <dbReference type="ARBA" id="ARBA00022469"/>
    </source>
</evidence>
<keyword evidence="10 14" id="KW-0408">Iron</keyword>
<dbReference type="AlphaFoldDB" id="A0A7J6HPJ5"/>
<dbReference type="HAMAP" id="MF_00642">
    <property type="entry name" value="PSII_PsbE"/>
    <property type="match status" value="1"/>
</dbReference>
<dbReference type="InterPro" id="IPR037267">
    <property type="entry name" value="PSII_PsbJ_sf"/>
</dbReference>
<keyword evidence="2 14" id="KW-0813">Transport</keyword>
<comment type="caution">
    <text evidence="18">The sequence shown here is derived from an EMBL/GenBank/DDBJ whole genome shotgun (WGS) entry which is preliminary data.</text>
</comment>
<comment type="caution">
    <text evidence="14">Lacks conserved residue(s) required for the propagation of feature annotation.</text>
</comment>
<keyword evidence="5 14" id="KW-0349">Heme</keyword>
<evidence type="ECO:0000256" key="2">
    <source>
        <dbReference type="ARBA" id="ARBA00022448"/>
    </source>
</evidence>
<evidence type="ECO:0000256" key="14">
    <source>
        <dbReference type="RuleBase" id="RU004529"/>
    </source>
</evidence>
<sequence>MYTQQEKRNSLTLRLYPDWEISLLCQKKDSYTDSVYSKETLGTLLTISQRSDFSEFLFTDFIFYEVDPPLTVQEYAELKMSGSTGERSLADIITSIRDWVIHSITIPSLFIAGWLFVSTGLAYDVFGSPRPNEYFTESRQGVPLITGRFDSLEQLDEFSRSFWEAQMTIDRTYPIFTVRWLAVHGLAVPTVSFLGSSNDKPNPNHRATTQPNPNEQNVELNRTSLYWGNSLIPFGRISSHNYLWLFMSLARPPDEMWRKVGQMADTTGRIPLWITGTVAGILVIGLLGIFFYGSYSGLGSSL</sequence>
<feature type="region of interest" description="Disordered" evidence="15">
    <location>
        <begin position="197"/>
        <end position="216"/>
    </location>
</feature>
<dbReference type="GO" id="GO:0009539">
    <property type="term" value="C:photosystem II reaction center"/>
    <property type="evidence" value="ECO:0007669"/>
    <property type="project" value="InterPro"/>
</dbReference>
<keyword evidence="3" id="KW-0674">Reaction center</keyword>
<accession>A0A7J6HPJ5</accession>
<evidence type="ECO:0000256" key="4">
    <source>
        <dbReference type="ARBA" id="ARBA00022531"/>
    </source>
</evidence>
<evidence type="ECO:0000256" key="10">
    <source>
        <dbReference type="ARBA" id="ARBA00023004"/>
    </source>
</evidence>
<dbReference type="SUPFAM" id="SSF161017">
    <property type="entry name" value="Photosystem II reaction center protein L, PsbL"/>
    <property type="match status" value="1"/>
</dbReference>
<dbReference type="Gene3D" id="1.20.5.860">
    <property type="entry name" value="Photosystem II cytochrome b559, alpha subunit"/>
    <property type="match status" value="1"/>
</dbReference>
<evidence type="ECO:0000313" key="19">
    <source>
        <dbReference type="Proteomes" id="UP000525078"/>
    </source>
</evidence>
<organism evidence="18 19">
    <name type="scientific">Cannabis sativa</name>
    <name type="common">Hemp</name>
    <name type="synonym">Marijuana</name>
    <dbReference type="NCBI Taxonomy" id="3483"/>
    <lineage>
        <taxon>Eukaryota</taxon>
        <taxon>Viridiplantae</taxon>
        <taxon>Streptophyta</taxon>
        <taxon>Embryophyta</taxon>
        <taxon>Tracheophyta</taxon>
        <taxon>Spermatophyta</taxon>
        <taxon>Magnoliopsida</taxon>
        <taxon>eudicotyledons</taxon>
        <taxon>Gunneridae</taxon>
        <taxon>Pentapetalae</taxon>
        <taxon>rosids</taxon>
        <taxon>fabids</taxon>
        <taxon>Rosales</taxon>
        <taxon>Cannabaceae</taxon>
        <taxon>Cannabis</taxon>
    </lineage>
</organism>
<name>A0A7J6HPJ5_CANSA</name>
<dbReference type="InterPro" id="IPR002682">
    <property type="entry name" value="PSII_PsbJ"/>
</dbReference>
<dbReference type="Pfam" id="PF02419">
    <property type="entry name" value="PsbL"/>
    <property type="match status" value="1"/>
</dbReference>
<dbReference type="PANTHER" id="PTHR33391">
    <property type="entry name" value="CYTOCHROME B559 SUBUNIT BETA-RELATED"/>
    <property type="match status" value="1"/>
</dbReference>
<keyword evidence="14" id="KW-0150">Chloroplast</keyword>
<dbReference type="HAMAP" id="MF_01305">
    <property type="entry name" value="PSII_PsbJ"/>
    <property type="match status" value="1"/>
</dbReference>
<evidence type="ECO:0000256" key="1">
    <source>
        <dbReference type="ARBA" id="ARBA00004167"/>
    </source>
</evidence>
<dbReference type="InterPro" id="IPR037266">
    <property type="entry name" value="PSII_PsbL_sf"/>
</dbReference>
<dbReference type="Pfam" id="PF01788">
    <property type="entry name" value="PsbJ"/>
    <property type="match status" value="1"/>
</dbReference>
<feature type="transmembrane region" description="Helical" evidence="14">
    <location>
        <begin position="99"/>
        <end position="123"/>
    </location>
</feature>
<feature type="transmembrane region" description="Helical" evidence="14">
    <location>
        <begin position="270"/>
        <end position="292"/>
    </location>
</feature>
<evidence type="ECO:0000256" key="6">
    <source>
        <dbReference type="ARBA" id="ARBA00022692"/>
    </source>
</evidence>
<evidence type="ECO:0000313" key="18">
    <source>
        <dbReference type="EMBL" id="KAF4396250.1"/>
    </source>
</evidence>
<comment type="function">
    <text evidence="14">This b-type cytochrome is tightly associated with the reaction center of photosystem II (PSII). PSII is a light-driven water:plastoquinone oxidoreductase that uses light energy to abstract electrons from H(2)O, generating O(2) and a proton gradient subsequently used for ATP formation. It consists of a core antenna complex that captures photons, and an electron transfer chain that converts photonic excitation into a charge separation.</text>
</comment>
<keyword evidence="12 14" id="KW-0604">Photosystem II</keyword>
<evidence type="ECO:0000256" key="12">
    <source>
        <dbReference type="ARBA" id="ARBA00023276"/>
    </source>
</evidence>
<feature type="domain" description="Photosystem II cytochrome b559 N-terminal" evidence="16">
    <location>
        <begin position="85"/>
        <end position="113"/>
    </location>
</feature>
<feature type="domain" description="Photosystem II cytochrome b559 alpha subunit lumenal region" evidence="17">
    <location>
        <begin position="121"/>
        <end position="158"/>
    </location>
</feature>
<comment type="similarity">
    <text evidence="14">Belongs to the PsbE/PsbF family.</text>
</comment>
<dbReference type="GO" id="GO:0009535">
    <property type="term" value="C:chloroplast thylakoid membrane"/>
    <property type="evidence" value="ECO:0007669"/>
    <property type="project" value="UniProtKB-SubCell"/>
</dbReference>
<dbReference type="NCBIfam" id="TIGR01332">
    <property type="entry name" value="cyt_b559_alpha"/>
    <property type="match status" value="1"/>
</dbReference>
<dbReference type="Pfam" id="PF00284">
    <property type="entry name" value="Cytochrom_B559a"/>
    <property type="match status" value="1"/>
</dbReference>
<dbReference type="InterPro" id="IPR003372">
    <property type="entry name" value="PSII_PsbL"/>
</dbReference>
<protein>
    <recommendedName>
        <fullName evidence="13">Cytochrome b559 subunit alpha</fullName>
    </recommendedName>
    <alternativeName>
        <fullName evidence="14">PSII reaction center subunit V</fullName>
    </alternativeName>
</protein>
<dbReference type="PROSITE" id="PS00537">
    <property type="entry name" value="CYTOCHROME_B559"/>
    <property type="match status" value="1"/>
</dbReference>
<dbReference type="GO" id="GO:0009767">
    <property type="term" value="P:photosynthetic electron transport chain"/>
    <property type="evidence" value="ECO:0007669"/>
    <property type="project" value="InterPro"/>
</dbReference>
<evidence type="ECO:0000256" key="5">
    <source>
        <dbReference type="ARBA" id="ARBA00022617"/>
    </source>
</evidence>
<keyword evidence="14" id="KW-0934">Plastid</keyword>
<reference evidence="18 19" key="1">
    <citation type="journal article" date="2020" name="bioRxiv">
        <title>Sequence and annotation of 42 cannabis genomes reveals extensive copy number variation in cannabinoid synthesis and pathogen resistance genes.</title>
        <authorList>
            <person name="Mckernan K.J."/>
            <person name="Helbert Y."/>
            <person name="Kane L.T."/>
            <person name="Ebling H."/>
            <person name="Zhang L."/>
            <person name="Liu B."/>
            <person name="Eaton Z."/>
            <person name="Mclaughlin S."/>
            <person name="Kingan S."/>
            <person name="Baybayan P."/>
            <person name="Concepcion G."/>
            <person name="Jordan M."/>
            <person name="Riva A."/>
            <person name="Barbazuk W."/>
            <person name="Harkins T."/>
        </authorList>
    </citation>
    <scope>NUCLEOTIDE SEQUENCE [LARGE SCALE GENOMIC DNA]</scope>
    <source>
        <strain evidence="19">cv. Jamaican Lion 4</strain>
        <tissue evidence="18">Leaf</tissue>
    </source>
</reference>
<keyword evidence="11 14" id="KW-0472">Membrane</keyword>
<dbReference type="NCBIfam" id="NF002722">
    <property type="entry name" value="PRK02565.1"/>
    <property type="match status" value="1"/>
</dbReference>
<dbReference type="InterPro" id="IPR013081">
    <property type="entry name" value="PSII_cyt_b559_N"/>
</dbReference>
<dbReference type="InterPro" id="IPR006217">
    <property type="entry name" value="PSII_cyt_b559_asu"/>
</dbReference>
<proteinExistence type="inferred from homology"/>
<dbReference type="InterPro" id="IPR037025">
    <property type="entry name" value="PSII_cyt_b559_asu_sf"/>
</dbReference>
<evidence type="ECO:0000256" key="13">
    <source>
        <dbReference type="RuleBase" id="RU000619"/>
    </source>
</evidence>
<gene>
    <name evidence="18" type="ORF">F8388_019796</name>
</gene>
<dbReference type="InterPro" id="IPR013082">
    <property type="entry name" value="PSII_cytb559_asu_lum"/>
</dbReference>
<dbReference type="Gene3D" id="6.10.250.2070">
    <property type="match status" value="1"/>
</dbReference>
<evidence type="ECO:0000256" key="7">
    <source>
        <dbReference type="ARBA" id="ARBA00022723"/>
    </source>
</evidence>
<keyword evidence="4 14" id="KW-0602">Photosynthesis</keyword>
<dbReference type="GO" id="GO:0020037">
    <property type="term" value="F:heme binding"/>
    <property type="evidence" value="ECO:0007669"/>
    <property type="project" value="InterPro"/>
</dbReference>
<dbReference type="Pfam" id="PF00283">
    <property type="entry name" value="Cytochrom_B559"/>
    <property type="match status" value="2"/>
</dbReference>
<keyword evidence="7 14" id="KW-0479">Metal-binding</keyword>
<dbReference type="Proteomes" id="UP000525078">
    <property type="component" value="Unassembled WGS sequence"/>
</dbReference>
<dbReference type="GO" id="GO:0046872">
    <property type="term" value="F:metal ion binding"/>
    <property type="evidence" value="ECO:0007669"/>
    <property type="project" value="UniProtKB-KW"/>
</dbReference>
<keyword evidence="9 14" id="KW-1133">Transmembrane helix</keyword>
<dbReference type="SUPFAM" id="SSF161021">
    <property type="entry name" value="Photosystem II reaction center protein J, PsbJ"/>
    <property type="match status" value="1"/>
</dbReference>
<keyword evidence="8 14" id="KW-0249">Electron transport</keyword>
<evidence type="ECO:0000259" key="17">
    <source>
        <dbReference type="Pfam" id="PF00284"/>
    </source>
</evidence>
<feature type="domain" description="Photosystem II cytochrome b559 N-terminal" evidence="16">
    <location>
        <begin position="167"/>
        <end position="195"/>
    </location>
</feature>
<evidence type="ECO:0000256" key="9">
    <source>
        <dbReference type="ARBA" id="ARBA00022989"/>
    </source>
</evidence>
<dbReference type="PANTHER" id="PTHR33391:SF9">
    <property type="entry name" value="CYTOCHROME B559 SUBUNIT BETA-RELATED"/>
    <property type="match status" value="1"/>
</dbReference>
<evidence type="ECO:0000256" key="15">
    <source>
        <dbReference type="SAM" id="MobiDB-lite"/>
    </source>
</evidence>
<evidence type="ECO:0000256" key="8">
    <source>
        <dbReference type="ARBA" id="ARBA00022982"/>
    </source>
</evidence>
<comment type="subunit">
    <text evidence="14">Heterodimer of an alpha subunit and a beta subunit.</text>
</comment>
<evidence type="ECO:0000259" key="16">
    <source>
        <dbReference type="Pfam" id="PF00283"/>
    </source>
</evidence>